<evidence type="ECO:0000256" key="8">
    <source>
        <dbReference type="SAM" id="MobiDB-lite"/>
    </source>
</evidence>
<dbReference type="PROSITE" id="PS51330">
    <property type="entry name" value="DHFR_2"/>
    <property type="match status" value="1"/>
</dbReference>
<dbReference type="InterPro" id="IPR012259">
    <property type="entry name" value="DHFR"/>
</dbReference>
<dbReference type="CDD" id="cd00209">
    <property type="entry name" value="DHFR"/>
    <property type="match status" value="1"/>
</dbReference>
<evidence type="ECO:0000256" key="2">
    <source>
        <dbReference type="ARBA" id="ARBA00009539"/>
    </source>
</evidence>
<dbReference type="EMBL" id="JACFXV010000053">
    <property type="protein sequence ID" value="MBA5777774.1"/>
    <property type="molecule type" value="Genomic_DNA"/>
</dbReference>
<gene>
    <name evidence="10" type="ORF">H2509_11625</name>
</gene>
<comment type="pathway">
    <text evidence="1">Cofactor biosynthesis; tetrahydrofolate biosynthesis; 5,6,7,8-tetrahydrofolate from 7,8-dihydrofolate: step 1/1.</text>
</comment>
<dbReference type="FunFam" id="3.40.430.10:FF:000001">
    <property type="entry name" value="Dihydrofolate reductase"/>
    <property type="match status" value="1"/>
</dbReference>
<dbReference type="PANTHER" id="PTHR48069:SF3">
    <property type="entry name" value="DIHYDROFOLATE REDUCTASE"/>
    <property type="match status" value="1"/>
</dbReference>
<keyword evidence="4" id="KW-0554">One-carbon metabolism</keyword>
<accession>A0A839AFR1</accession>
<dbReference type="InterPro" id="IPR024072">
    <property type="entry name" value="DHFR-like_dom_sf"/>
</dbReference>
<evidence type="ECO:0000256" key="6">
    <source>
        <dbReference type="ARBA" id="ARBA00023002"/>
    </source>
</evidence>
<dbReference type="EC" id="1.5.1.3" evidence="3"/>
<dbReference type="UniPathway" id="UPA00077">
    <property type="reaction ID" value="UER00158"/>
</dbReference>
<evidence type="ECO:0000256" key="5">
    <source>
        <dbReference type="ARBA" id="ARBA00022857"/>
    </source>
</evidence>
<keyword evidence="11" id="KW-1185">Reference proteome</keyword>
<dbReference type="SUPFAM" id="SSF53597">
    <property type="entry name" value="Dihydrofolate reductase-like"/>
    <property type="match status" value="1"/>
</dbReference>
<dbReference type="AlphaFoldDB" id="A0A839AFR1"/>
<evidence type="ECO:0000256" key="7">
    <source>
        <dbReference type="ARBA" id="ARBA00025067"/>
    </source>
</evidence>
<proteinExistence type="inferred from homology"/>
<evidence type="ECO:0000256" key="3">
    <source>
        <dbReference type="ARBA" id="ARBA00012856"/>
    </source>
</evidence>
<comment type="similarity">
    <text evidence="2">Belongs to the dihydrofolate reductase family.</text>
</comment>
<dbReference type="Proteomes" id="UP000541109">
    <property type="component" value="Unassembled WGS sequence"/>
</dbReference>
<name>A0A839AFR1_9HYPH</name>
<evidence type="ECO:0000313" key="11">
    <source>
        <dbReference type="Proteomes" id="UP000541109"/>
    </source>
</evidence>
<dbReference type="GO" id="GO:0070401">
    <property type="term" value="F:NADP+ binding"/>
    <property type="evidence" value="ECO:0007669"/>
    <property type="project" value="UniProtKB-ARBA"/>
</dbReference>
<dbReference type="GO" id="GO:0046654">
    <property type="term" value="P:tetrahydrofolate biosynthetic process"/>
    <property type="evidence" value="ECO:0007669"/>
    <property type="project" value="UniProtKB-UniPathway"/>
</dbReference>
<dbReference type="PANTHER" id="PTHR48069">
    <property type="entry name" value="DIHYDROFOLATE REDUCTASE"/>
    <property type="match status" value="1"/>
</dbReference>
<dbReference type="Gene3D" id="3.40.430.10">
    <property type="entry name" value="Dihydrofolate Reductase, subunit A"/>
    <property type="match status" value="1"/>
</dbReference>
<evidence type="ECO:0000256" key="1">
    <source>
        <dbReference type="ARBA" id="ARBA00004903"/>
    </source>
</evidence>
<dbReference type="Pfam" id="PF00186">
    <property type="entry name" value="DHFR_1"/>
    <property type="match status" value="1"/>
</dbReference>
<evidence type="ECO:0000256" key="4">
    <source>
        <dbReference type="ARBA" id="ARBA00022563"/>
    </source>
</evidence>
<comment type="caution">
    <text evidence="10">The sequence shown here is derived from an EMBL/GenBank/DDBJ whole genome shotgun (WGS) entry which is preliminary data.</text>
</comment>
<protein>
    <recommendedName>
        <fullName evidence="3">dihydrofolate reductase</fullName>
        <ecNumber evidence="3">1.5.1.3</ecNumber>
    </recommendedName>
</protein>
<sequence>MGGRFRQSHGAWHGGTEAGWRLHRPAGPGRSLLPRGATVSAPRIVLVAAVAENGIIGSGNEMPWRLPTDLKHFKRLTIGRPVVMGRKTYESLGRPLPGRPNIVITRNPDFTAAGVSRVASLDEALALAAGLAEEISADSVIVMGGGEIYRQALSRADRLEITRVHAEPEGDTHFPEIDPSVWRETARVTPERGEKDSADMTFLTFERKSPA</sequence>
<dbReference type="InterPro" id="IPR001796">
    <property type="entry name" value="DHFR_dom"/>
</dbReference>
<dbReference type="GO" id="GO:0046452">
    <property type="term" value="P:dihydrofolate metabolic process"/>
    <property type="evidence" value="ECO:0007669"/>
    <property type="project" value="TreeGrafter"/>
</dbReference>
<dbReference type="PRINTS" id="PR00070">
    <property type="entry name" value="DHFR"/>
</dbReference>
<keyword evidence="6" id="KW-0560">Oxidoreductase</keyword>
<comment type="function">
    <text evidence="7">Key enzyme in folate metabolism. Catalyzes an essential reaction for de novo glycine and purine synthesis, and for DNA precursor synthesis.</text>
</comment>
<evidence type="ECO:0000313" key="10">
    <source>
        <dbReference type="EMBL" id="MBA5777774.1"/>
    </source>
</evidence>
<dbReference type="GO" id="GO:0006730">
    <property type="term" value="P:one-carbon metabolic process"/>
    <property type="evidence" value="ECO:0007669"/>
    <property type="project" value="UniProtKB-KW"/>
</dbReference>
<dbReference type="GO" id="GO:0046655">
    <property type="term" value="P:folic acid metabolic process"/>
    <property type="evidence" value="ECO:0007669"/>
    <property type="project" value="TreeGrafter"/>
</dbReference>
<feature type="region of interest" description="Disordered" evidence="8">
    <location>
        <begin position="1"/>
        <end position="23"/>
    </location>
</feature>
<organism evidence="10 11">
    <name type="scientific">Stappia albiluteola</name>
    <dbReference type="NCBI Taxonomy" id="2758565"/>
    <lineage>
        <taxon>Bacteria</taxon>
        <taxon>Pseudomonadati</taxon>
        <taxon>Pseudomonadota</taxon>
        <taxon>Alphaproteobacteria</taxon>
        <taxon>Hyphomicrobiales</taxon>
        <taxon>Stappiaceae</taxon>
        <taxon>Stappia</taxon>
    </lineage>
</organism>
<evidence type="ECO:0000259" key="9">
    <source>
        <dbReference type="PROSITE" id="PS51330"/>
    </source>
</evidence>
<feature type="domain" description="DHFR" evidence="9">
    <location>
        <begin position="43"/>
        <end position="207"/>
    </location>
</feature>
<dbReference type="GO" id="GO:0005829">
    <property type="term" value="C:cytosol"/>
    <property type="evidence" value="ECO:0007669"/>
    <property type="project" value="TreeGrafter"/>
</dbReference>
<reference evidence="10 11" key="1">
    <citation type="submission" date="2020-07" db="EMBL/GenBank/DDBJ databases">
        <title>Stappia sp., F7233, whole genome shotgun sequencing project.</title>
        <authorList>
            <person name="Jiang S."/>
            <person name="Liu Z.W."/>
            <person name="Du Z.J."/>
        </authorList>
    </citation>
    <scope>NUCLEOTIDE SEQUENCE [LARGE SCALE GENOMIC DNA]</scope>
    <source>
        <strain evidence="10 11">F7233</strain>
    </source>
</reference>
<dbReference type="GO" id="GO:0004146">
    <property type="term" value="F:dihydrofolate reductase activity"/>
    <property type="evidence" value="ECO:0007669"/>
    <property type="project" value="UniProtKB-EC"/>
</dbReference>
<keyword evidence="5" id="KW-0521">NADP</keyword>